<protein>
    <submittedName>
        <fullName evidence="1">Uncharacterized protein</fullName>
    </submittedName>
</protein>
<accession>A0ABP7LYY1</accession>
<evidence type="ECO:0000313" key="2">
    <source>
        <dbReference type="Proteomes" id="UP001500827"/>
    </source>
</evidence>
<sequence>MEARRPVTLVEDRLPLEEKASEGTPGTLHLGGIVQVCKHTYSREFAALMPDGHFDTPRFLQTRAGECTVVCASANSSGHEIV</sequence>
<reference evidence="2" key="1">
    <citation type="journal article" date="2019" name="Int. J. Syst. Evol. Microbiol.">
        <title>The Global Catalogue of Microorganisms (GCM) 10K type strain sequencing project: providing services to taxonomists for standard genome sequencing and annotation.</title>
        <authorList>
            <consortium name="The Broad Institute Genomics Platform"/>
            <consortium name="The Broad Institute Genome Sequencing Center for Infectious Disease"/>
            <person name="Wu L."/>
            <person name="Ma J."/>
        </authorList>
    </citation>
    <scope>NUCLEOTIDE SEQUENCE [LARGE SCALE GENOMIC DNA]</scope>
    <source>
        <strain evidence="2">JCM 17543</strain>
    </source>
</reference>
<dbReference type="Proteomes" id="UP001500827">
    <property type="component" value="Unassembled WGS sequence"/>
</dbReference>
<organism evidence="1 2">
    <name type="scientific">Sphingomonas limnosediminicola</name>
    <dbReference type="NCBI Taxonomy" id="940133"/>
    <lineage>
        <taxon>Bacteria</taxon>
        <taxon>Pseudomonadati</taxon>
        <taxon>Pseudomonadota</taxon>
        <taxon>Alphaproteobacteria</taxon>
        <taxon>Sphingomonadales</taxon>
        <taxon>Sphingomonadaceae</taxon>
        <taxon>Sphingomonas</taxon>
    </lineage>
</organism>
<keyword evidence="2" id="KW-1185">Reference proteome</keyword>
<name>A0ABP7LYY1_9SPHN</name>
<gene>
    <name evidence="1" type="ORF">GCM10022276_28730</name>
</gene>
<dbReference type="EMBL" id="BAABBM010000001">
    <property type="protein sequence ID" value="GAA3908684.1"/>
    <property type="molecule type" value="Genomic_DNA"/>
</dbReference>
<evidence type="ECO:0000313" key="1">
    <source>
        <dbReference type="EMBL" id="GAA3908684.1"/>
    </source>
</evidence>
<proteinExistence type="predicted"/>
<comment type="caution">
    <text evidence="1">The sequence shown here is derived from an EMBL/GenBank/DDBJ whole genome shotgun (WGS) entry which is preliminary data.</text>
</comment>